<evidence type="ECO:0000313" key="2">
    <source>
        <dbReference type="EMBL" id="KAK8511015.1"/>
    </source>
</evidence>
<reference evidence="2 3" key="1">
    <citation type="journal article" date="2024" name="G3 (Bethesda)">
        <title>Genome assembly of Hibiscus sabdariffa L. provides insights into metabolisms of medicinal natural products.</title>
        <authorList>
            <person name="Kim T."/>
        </authorList>
    </citation>
    <scope>NUCLEOTIDE SEQUENCE [LARGE SCALE GENOMIC DNA]</scope>
    <source>
        <strain evidence="2">TK-2024</strain>
        <tissue evidence="2">Old leaves</tissue>
    </source>
</reference>
<keyword evidence="3" id="KW-1185">Reference proteome</keyword>
<gene>
    <name evidence="2" type="ORF">V6N12_033298</name>
</gene>
<dbReference type="PROSITE" id="PS51257">
    <property type="entry name" value="PROKAR_LIPOPROTEIN"/>
    <property type="match status" value="1"/>
</dbReference>
<comment type="caution">
    <text evidence="2">The sequence shown here is derived from an EMBL/GenBank/DDBJ whole genome shotgun (WGS) entry which is preliminary data.</text>
</comment>
<dbReference type="Proteomes" id="UP001472677">
    <property type="component" value="Unassembled WGS sequence"/>
</dbReference>
<keyword evidence="1" id="KW-0732">Signal</keyword>
<feature type="chain" id="PRO_5046345118" evidence="1">
    <location>
        <begin position="20"/>
        <end position="96"/>
    </location>
</feature>
<organism evidence="2 3">
    <name type="scientific">Hibiscus sabdariffa</name>
    <name type="common">roselle</name>
    <dbReference type="NCBI Taxonomy" id="183260"/>
    <lineage>
        <taxon>Eukaryota</taxon>
        <taxon>Viridiplantae</taxon>
        <taxon>Streptophyta</taxon>
        <taxon>Embryophyta</taxon>
        <taxon>Tracheophyta</taxon>
        <taxon>Spermatophyta</taxon>
        <taxon>Magnoliopsida</taxon>
        <taxon>eudicotyledons</taxon>
        <taxon>Gunneridae</taxon>
        <taxon>Pentapetalae</taxon>
        <taxon>rosids</taxon>
        <taxon>malvids</taxon>
        <taxon>Malvales</taxon>
        <taxon>Malvaceae</taxon>
        <taxon>Malvoideae</taxon>
        <taxon>Hibiscus</taxon>
    </lineage>
</organism>
<dbReference type="EMBL" id="JBBPBM010000079">
    <property type="protein sequence ID" value="KAK8511015.1"/>
    <property type="molecule type" value="Genomic_DNA"/>
</dbReference>
<accession>A0ABR2BWK3</accession>
<sequence length="96" mass="10178">MESLKKLAFALATMAVVLAATVHPMATAACKQAMSLPIGADVNSTSINTNNTLANMLDLHVNDAEVGQCLPKNEFCLFSTKLCCTPCNCYGFCVNC</sequence>
<name>A0ABR2BWK3_9ROSI</name>
<evidence type="ECO:0000256" key="1">
    <source>
        <dbReference type="SAM" id="SignalP"/>
    </source>
</evidence>
<proteinExistence type="predicted"/>
<feature type="signal peptide" evidence="1">
    <location>
        <begin position="1"/>
        <end position="19"/>
    </location>
</feature>
<evidence type="ECO:0000313" key="3">
    <source>
        <dbReference type="Proteomes" id="UP001472677"/>
    </source>
</evidence>
<protein>
    <submittedName>
        <fullName evidence="2">Uncharacterized protein</fullName>
    </submittedName>
</protein>